<reference evidence="1" key="1">
    <citation type="journal article" date="2021" name="Proc. Natl. Acad. Sci. U.S.A.">
        <title>A Catalog of Tens of Thousands of Viruses from Human Metagenomes Reveals Hidden Associations with Chronic Diseases.</title>
        <authorList>
            <person name="Tisza M.J."/>
            <person name="Buck C.B."/>
        </authorList>
    </citation>
    <scope>NUCLEOTIDE SEQUENCE</scope>
    <source>
        <strain evidence="1">CtPJ52</strain>
    </source>
</reference>
<organism evidence="1">
    <name type="scientific">Siphoviridae sp. ctPJ52</name>
    <dbReference type="NCBI Taxonomy" id="2825483"/>
    <lineage>
        <taxon>Viruses</taxon>
        <taxon>Duplodnaviria</taxon>
        <taxon>Heunggongvirae</taxon>
        <taxon>Uroviricota</taxon>
        <taxon>Caudoviricetes</taxon>
    </lineage>
</organism>
<dbReference type="EMBL" id="BK016131">
    <property type="protein sequence ID" value="DAF97318.1"/>
    <property type="molecule type" value="Genomic_DNA"/>
</dbReference>
<evidence type="ECO:0000313" key="1">
    <source>
        <dbReference type="EMBL" id="DAF97318.1"/>
    </source>
</evidence>
<sequence>MIFVGDLKASRGSSRQFDSVVPSRQQLPLSV</sequence>
<protein>
    <submittedName>
        <fullName evidence="1">Uncharacterized protein</fullName>
    </submittedName>
</protein>
<accession>A0A8S5USG7</accession>
<name>A0A8S5USG7_9CAUD</name>
<proteinExistence type="predicted"/>